<reference evidence="1" key="1">
    <citation type="submission" date="2022-11" db="EMBL/GenBank/DDBJ databases">
        <title>Candidatus Alkanophaga archaea from heated hydrothermal vent sediment oxidize petroleum alkanes.</title>
        <authorList>
            <person name="Zehnle H."/>
            <person name="Laso-Perez R."/>
            <person name="Lipp J."/>
            <person name="Teske A."/>
            <person name="Wegener G."/>
        </authorList>
    </citation>
    <scope>NUCLEOTIDE SEQUENCE</scope>
    <source>
        <strain evidence="1">MCA70</strain>
    </source>
</reference>
<comment type="caution">
    <text evidence="1">The sequence shown here is derived from an EMBL/GenBank/DDBJ whole genome shotgun (WGS) entry which is preliminary data.</text>
</comment>
<accession>A0AAE3P4J0</accession>
<evidence type="ECO:0000313" key="1">
    <source>
        <dbReference type="EMBL" id="MDF2953806.1"/>
    </source>
</evidence>
<dbReference type="Proteomes" id="UP001144110">
    <property type="component" value="Unassembled WGS sequence"/>
</dbReference>
<dbReference type="AlphaFoldDB" id="A0AAE3P4J0"/>
<gene>
    <name evidence="1" type="ORF">OD816_001051</name>
</gene>
<organism evidence="1 2">
    <name type="scientific">Candidatus Thermodesulfobacterium syntrophicum</name>
    <dbReference type="NCBI Taxonomy" id="3060442"/>
    <lineage>
        <taxon>Bacteria</taxon>
        <taxon>Pseudomonadati</taxon>
        <taxon>Thermodesulfobacteriota</taxon>
        <taxon>Thermodesulfobacteria</taxon>
        <taxon>Thermodesulfobacteriales</taxon>
        <taxon>Thermodesulfobacteriaceae</taxon>
        <taxon>Thermodesulfobacterium</taxon>
    </lineage>
</organism>
<protein>
    <submittedName>
        <fullName evidence="1">Uncharacterized protein</fullName>
    </submittedName>
</protein>
<sequence length="170" mass="19807">MKVTLEETQFKDLIRLFNKFHKEAEKCFECEAYLATCVIAAAELEAMLLVVADLFESETKEAIKKLKLKQKDITKFGLYNLLQIAFKAGWIPFSGVEKPSKSALLGDWLLNYVKELRNWIHPGKKIRKYTGMRITKKRAEVVLKLVEETREILLQKITRSIMEELKKEIL</sequence>
<proteinExistence type="predicted"/>
<dbReference type="EMBL" id="JAPHEG010000004">
    <property type="protein sequence ID" value="MDF2953806.1"/>
    <property type="molecule type" value="Genomic_DNA"/>
</dbReference>
<evidence type="ECO:0000313" key="2">
    <source>
        <dbReference type="Proteomes" id="UP001144110"/>
    </source>
</evidence>
<name>A0AAE3P4J0_9BACT</name>